<dbReference type="InterPro" id="IPR039426">
    <property type="entry name" value="TonB-dep_rcpt-like"/>
</dbReference>
<dbReference type="EMBL" id="BAAAZI010000012">
    <property type="protein sequence ID" value="GAA4146349.1"/>
    <property type="molecule type" value="Genomic_DNA"/>
</dbReference>
<reference evidence="12" key="1">
    <citation type="journal article" date="2019" name="Int. J. Syst. Evol. Microbiol.">
        <title>The Global Catalogue of Microorganisms (GCM) 10K type strain sequencing project: providing services to taxonomists for standard genome sequencing and annotation.</title>
        <authorList>
            <consortium name="The Broad Institute Genomics Platform"/>
            <consortium name="The Broad Institute Genome Sequencing Center for Infectious Disease"/>
            <person name="Wu L."/>
            <person name="Ma J."/>
        </authorList>
    </citation>
    <scope>NUCLEOTIDE SEQUENCE [LARGE SCALE GENOMIC DNA]</scope>
    <source>
        <strain evidence="12">JCM 16704</strain>
    </source>
</reference>
<keyword evidence="3" id="KW-1134">Transmembrane beta strand</keyword>
<dbReference type="Pfam" id="PF00593">
    <property type="entry name" value="TonB_dep_Rec_b-barrel"/>
    <property type="match status" value="1"/>
</dbReference>
<evidence type="ECO:0000313" key="11">
    <source>
        <dbReference type="EMBL" id="GAA4146349.1"/>
    </source>
</evidence>
<keyword evidence="2" id="KW-0813">Transport</keyword>
<evidence type="ECO:0000256" key="8">
    <source>
        <dbReference type="ARBA" id="ARBA00023170"/>
    </source>
</evidence>
<evidence type="ECO:0000256" key="6">
    <source>
        <dbReference type="ARBA" id="ARBA00023077"/>
    </source>
</evidence>
<dbReference type="SUPFAM" id="SSF56935">
    <property type="entry name" value="Porins"/>
    <property type="match status" value="1"/>
</dbReference>
<dbReference type="SUPFAM" id="SSF49464">
    <property type="entry name" value="Carboxypeptidase regulatory domain-like"/>
    <property type="match status" value="1"/>
</dbReference>
<evidence type="ECO:0000313" key="12">
    <source>
        <dbReference type="Proteomes" id="UP001500101"/>
    </source>
</evidence>
<dbReference type="Gene3D" id="2.170.130.10">
    <property type="entry name" value="TonB-dependent receptor, plug domain"/>
    <property type="match status" value="1"/>
</dbReference>
<evidence type="ECO:0000256" key="4">
    <source>
        <dbReference type="ARBA" id="ARBA00022692"/>
    </source>
</evidence>
<evidence type="ECO:0000259" key="10">
    <source>
        <dbReference type="Pfam" id="PF00593"/>
    </source>
</evidence>
<proteinExistence type="predicted"/>
<dbReference type="InterPro" id="IPR036942">
    <property type="entry name" value="Beta-barrel_TonB_sf"/>
</dbReference>
<keyword evidence="12" id="KW-1185">Reference proteome</keyword>
<keyword evidence="9" id="KW-0998">Cell outer membrane</keyword>
<dbReference type="InterPro" id="IPR037066">
    <property type="entry name" value="Plug_dom_sf"/>
</dbReference>
<dbReference type="RefSeq" id="WP_344675712.1">
    <property type="nucleotide sequence ID" value="NZ_BAAAZI010000012.1"/>
</dbReference>
<accession>A0ABP7Z3G6</accession>
<keyword evidence="7" id="KW-0472">Membrane</keyword>
<gene>
    <name evidence="11" type="ORF">GCM10022216_31160</name>
</gene>
<keyword evidence="4" id="KW-0812">Transmembrane</keyword>
<dbReference type="InterPro" id="IPR000531">
    <property type="entry name" value="Beta-barrel_TonB"/>
</dbReference>
<dbReference type="Pfam" id="PF13715">
    <property type="entry name" value="CarbopepD_reg_2"/>
    <property type="match status" value="1"/>
</dbReference>
<sequence>MKHYPSLVSNILLLILLTTTSSLFAQTKVLKGRIINEKNQGIANASIKIPDLGIQLYTDSLGNYSLQINNKIADRTVVTYSFLGKETESREYNLQKINSFPAILLKNSTFALDEITVQAKQGQKSNSSLLINRDMIERYPSLSLNDILNFLPNRRIMAPSVQSMQNVNLRGAFAETSGSARNVNQMNNAFGTAIIMDDMVLSNNSNMQSRNPNITGLSRANLSVSSSDYNIGGDNIASNYSGESAFGGVDIRQIPTESIENIEVISGVAPVRYGDITDGAIIVERQAGSTPAFFRLQTRNDATSYGMSKGFKLSPSLGHLNLDLSYVNSYADNRDKLKQYERINGSAIWTIRYGNSDKWKQTISGTYNKTLDGVNKDPDDPESTAVTFGGWNYSVSSRLSYQPNGSFLKHIGFNIGLQEGHQVSYREYYYNDAYVLYTDTTGTGVVEGTYDTGQYTAINHIDGRPISINGRLEANAVAKLAGLTHYLNFGTNVDYSKNNGLGRISDPSRPNKGIGQYSERYYDYSLLHPSWNIGFYLEDRINAKLAGKPLNITAGVRMDLQNGHPSISPRTNLNYKFNDHSSLGLAYGLGFKSPSLAHLYPGPTFMETILLNAYNGLVNESTNRIFVYRFDPKSEQLKPQFSQTLEATFRYAKDGHHLAFNTYYKANRRGFNSTSFREIIELPKYEAIARPGEKPLVEQIGSTKYFIRPSQILNANDIDNLGFEVMYSTPKIPAIYTSFNIAGGFTSSANQDYYNSEKEYNGEGSDPKDITIGIYLPLKRKNFFSQGRMGSSTHFPKLRLIVEMIADFQLINVQKTVKSQYYPLAYYTRDMEYVAVDQFDINNPQHAFLYDQRKKEFEEANDKGNLLYGNFHLNVAKEIGDKLRLSFNVYNFLDYQPRIRRSSGTSLSVLTPNMPPNYGAQITYKF</sequence>
<evidence type="ECO:0000256" key="7">
    <source>
        <dbReference type="ARBA" id="ARBA00023136"/>
    </source>
</evidence>
<keyword evidence="6" id="KW-0798">TonB box</keyword>
<keyword evidence="8 11" id="KW-0675">Receptor</keyword>
<evidence type="ECO:0000256" key="1">
    <source>
        <dbReference type="ARBA" id="ARBA00004571"/>
    </source>
</evidence>
<dbReference type="Gene3D" id="2.40.170.20">
    <property type="entry name" value="TonB-dependent receptor, beta-barrel domain"/>
    <property type="match status" value="1"/>
</dbReference>
<evidence type="ECO:0000256" key="2">
    <source>
        <dbReference type="ARBA" id="ARBA00022448"/>
    </source>
</evidence>
<dbReference type="PANTHER" id="PTHR30069">
    <property type="entry name" value="TONB-DEPENDENT OUTER MEMBRANE RECEPTOR"/>
    <property type="match status" value="1"/>
</dbReference>
<dbReference type="InterPro" id="IPR008969">
    <property type="entry name" value="CarboxyPept-like_regulatory"/>
</dbReference>
<dbReference type="Proteomes" id="UP001500101">
    <property type="component" value="Unassembled WGS sequence"/>
</dbReference>
<protein>
    <submittedName>
        <fullName evidence="11">TonB-dependent receptor</fullName>
    </submittedName>
</protein>
<comment type="caution">
    <text evidence="11">The sequence shown here is derived from an EMBL/GenBank/DDBJ whole genome shotgun (WGS) entry which is preliminary data.</text>
</comment>
<evidence type="ECO:0000256" key="3">
    <source>
        <dbReference type="ARBA" id="ARBA00022452"/>
    </source>
</evidence>
<name>A0ABP7Z3G6_9SPHI</name>
<evidence type="ECO:0000256" key="5">
    <source>
        <dbReference type="ARBA" id="ARBA00022729"/>
    </source>
</evidence>
<evidence type="ECO:0000256" key="9">
    <source>
        <dbReference type="ARBA" id="ARBA00023237"/>
    </source>
</evidence>
<feature type="domain" description="TonB-dependent receptor-like beta-barrel" evidence="10">
    <location>
        <begin position="350"/>
        <end position="778"/>
    </location>
</feature>
<comment type="subcellular location">
    <subcellularLocation>
        <location evidence="1">Cell outer membrane</location>
        <topology evidence="1">Multi-pass membrane protein</topology>
    </subcellularLocation>
</comment>
<organism evidence="11 12">
    <name type="scientific">Sphingobacterium kyonggiense</name>
    <dbReference type="NCBI Taxonomy" id="714075"/>
    <lineage>
        <taxon>Bacteria</taxon>
        <taxon>Pseudomonadati</taxon>
        <taxon>Bacteroidota</taxon>
        <taxon>Sphingobacteriia</taxon>
        <taxon>Sphingobacteriales</taxon>
        <taxon>Sphingobacteriaceae</taxon>
        <taxon>Sphingobacterium</taxon>
    </lineage>
</organism>
<dbReference type="PANTHER" id="PTHR30069:SF29">
    <property type="entry name" value="HEMOGLOBIN AND HEMOGLOBIN-HAPTOGLOBIN-BINDING PROTEIN 1-RELATED"/>
    <property type="match status" value="1"/>
</dbReference>
<keyword evidence="5" id="KW-0732">Signal</keyword>